<keyword evidence="2" id="KW-0472">Membrane</keyword>
<feature type="non-terminal residue" evidence="3">
    <location>
        <position position="379"/>
    </location>
</feature>
<dbReference type="PANTHER" id="PTHR13568:SF9">
    <property type="entry name" value="TRANSMEMBRANE PROTEIN 203"/>
    <property type="match status" value="1"/>
</dbReference>
<accession>A0A1Y2HSQ1</accession>
<feature type="transmembrane region" description="Helical" evidence="2">
    <location>
        <begin position="27"/>
        <end position="48"/>
    </location>
</feature>
<organism evidence="3 4">
    <name type="scientific">Catenaria anguillulae PL171</name>
    <dbReference type="NCBI Taxonomy" id="765915"/>
    <lineage>
        <taxon>Eukaryota</taxon>
        <taxon>Fungi</taxon>
        <taxon>Fungi incertae sedis</taxon>
        <taxon>Blastocladiomycota</taxon>
        <taxon>Blastocladiomycetes</taxon>
        <taxon>Blastocladiales</taxon>
        <taxon>Catenariaceae</taxon>
        <taxon>Catenaria</taxon>
    </lineage>
</organism>
<comment type="caution">
    <text evidence="3">The sequence shown here is derived from an EMBL/GenBank/DDBJ whole genome shotgun (WGS) entry which is preliminary data.</text>
</comment>
<reference evidence="3 4" key="1">
    <citation type="submission" date="2016-07" db="EMBL/GenBank/DDBJ databases">
        <title>Pervasive Adenine N6-methylation of Active Genes in Fungi.</title>
        <authorList>
            <consortium name="DOE Joint Genome Institute"/>
            <person name="Mondo S.J."/>
            <person name="Dannebaum R.O."/>
            <person name="Kuo R.C."/>
            <person name="Labutti K."/>
            <person name="Haridas S."/>
            <person name="Kuo A."/>
            <person name="Salamov A."/>
            <person name="Ahrendt S.R."/>
            <person name="Lipzen A."/>
            <person name="Sullivan W."/>
            <person name="Andreopoulos W.B."/>
            <person name="Clum A."/>
            <person name="Lindquist E."/>
            <person name="Daum C."/>
            <person name="Ramamoorthy G.K."/>
            <person name="Gryganskyi A."/>
            <person name="Culley D."/>
            <person name="Magnuson J.K."/>
            <person name="James T.Y."/>
            <person name="O'Malley M.A."/>
            <person name="Stajich J.E."/>
            <person name="Spatafora J.W."/>
            <person name="Visel A."/>
            <person name="Grigoriev I.V."/>
        </authorList>
    </citation>
    <scope>NUCLEOTIDE SEQUENCE [LARGE SCALE GENOMIC DNA]</scope>
    <source>
        <strain evidence="3 4">PL171</strain>
    </source>
</reference>
<feature type="region of interest" description="Disordered" evidence="1">
    <location>
        <begin position="55"/>
        <end position="77"/>
    </location>
</feature>
<gene>
    <name evidence="3" type="ORF">BCR44DRAFT_41848</name>
</gene>
<feature type="compositionally biased region" description="Basic and acidic residues" evidence="1">
    <location>
        <begin position="58"/>
        <end position="73"/>
    </location>
</feature>
<evidence type="ECO:0000313" key="4">
    <source>
        <dbReference type="Proteomes" id="UP000193411"/>
    </source>
</evidence>
<dbReference type="PANTHER" id="PTHR13568">
    <property type="entry name" value="FAM11A, B PROTEIN"/>
    <property type="match status" value="1"/>
</dbReference>
<evidence type="ECO:0000256" key="1">
    <source>
        <dbReference type="SAM" id="MobiDB-lite"/>
    </source>
</evidence>
<dbReference type="EMBL" id="MCFL01000015">
    <property type="protein sequence ID" value="ORZ36743.1"/>
    <property type="molecule type" value="Genomic_DNA"/>
</dbReference>
<feature type="transmembrane region" description="Helical" evidence="2">
    <location>
        <begin position="277"/>
        <end position="301"/>
    </location>
</feature>
<evidence type="ECO:0000256" key="2">
    <source>
        <dbReference type="SAM" id="Phobius"/>
    </source>
</evidence>
<feature type="transmembrane region" description="Helical" evidence="2">
    <location>
        <begin position="115"/>
        <end position="138"/>
    </location>
</feature>
<sequence>MLLALGILVLITQLALICVRVDGLIAWNWHFVLIPMYLLLGTALVSSFKSAVKPSKPSSEHDDVGAHDHDERAQSGPEAPRAVKLAGLLFLASLTSLVILIAATANGSVAAWSMAIPYAICELYAIAPNVLGAIFLAVPVANPESANGDDDEDERPMAMQPAPWPLRIRKLITSLIPAALRITQAALIISKLDGNLDASWPAVFIPTYLWPLSTVWSTIVAVLVMNGTLPVPAGSERPKGASILSALVGSLVYYALVYTTIGLIINKLATGSPTLAVAVVPVWIVLILLTCLFGCCIPCATSAGGLDMDEMAAAEAGSAGGAAGGGEARLPVARRIEYKGSTESVVVASMAMGQRAVPAGGSASASASTSRERLTEQKP</sequence>
<dbReference type="OrthoDB" id="10250354at2759"/>
<dbReference type="AlphaFoldDB" id="A0A1Y2HSQ1"/>
<evidence type="ECO:0000313" key="3">
    <source>
        <dbReference type="EMBL" id="ORZ36743.1"/>
    </source>
</evidence>
<keyword evidence="4" id="KW-1185">Reference proteome</keyword>
<evidence type="ECO:0008006" key="5">
    <source>
        <dbReference type="Google" id="ProtNLM"/>
    </source>
</evidence>
<dbReference type="STRING" id="765915.A0A1Y2HSQ1"/>
<dbReference type="Proteomes" id="UP000193411">
    <property type="component" value="Unassembled WGS sequence"/>
</dbReference>
<protein>
    <recommendedName>
        <fullName evidence="5">Transmembrane protein</fullName>
    </recommendedName>
</protein>
<feature type="region of interest" description="Disordered" evidence="1">
    <location>
        <begin position="356"/>
        <end position="379"/>
    </location>
</feature>
<proteinExistence type="predicted"/>
<feature type="compositionally biased region" description="Basic and acidic residues" evidence="1">
    <location>
        <begin position="370"/>
        <end position="379"/>
    </location>
</feature>
<feature type="transmembrane region" description="Helical" evidence="2">
    <location>
        <begin position="209"/>
        <end position="229"/>
    </location>
</feature>
<feature type="transmembrane region" description="Helical" evidence="2">
    <location>
        <begin position="82"/>
        <end position="103"/>
    </location>
</feature>
<dbReference type="InterPro" id="IPR019396">
    <property type="entry name" value="TM_Fragile-X-F-assoc"/>
</dbReference>
<feature type="compositionally biased region" description="Low complexity" evidence="1">
    <location>
        <begin position="359"/>
        <end position="368"/>
    </location>
</feature>
<name>A0A1Y2HSQ1_9FUNG</name>
<feature type="transmembrane region" description="Helical" evidence="2">
    <location>
        <begin position="241"/>
        <end position="265"/>
    </location>
</feature>
<keyword evidence="2" id="KW-0812">Transmembrane</keyword>
<keyword evidence="2" id="KW-1133">Transmembrane helix</keyword>